<feature type="domain" description="Ig-like" evidence="3">
    <location>
        <begin position="5"/>
        <end position="135"/>
    </location>
</feature>
<dbReference type="SMART" id="SM00408">
    <property type="entry name" value="IGc2"/>
    <property type="match status" value="1"/>
</dbReference>
<dbReference type="Pfam" id="PF13927">
    <property type="entry name" value="Ig_3"/>
    <property type="match status" value="1"/>
</dbReference>
<keyword evidence="1" id="KW-1133">Transmembrane helix</keyword>
<protein>
    <recommendedName>
        <fullName evidence="3">Ig-like domain-containing protein</fullName>
    </recommendedName>
</protein>
<proteinExistence type="predicted"/>
<comment type="caution">
    <text evidence="4">The sequence shown here is derived from an EMBL/GenBank/DDBJ whole genome shotgun (WGS) entry which is preliminary data.</text>
</comment>
<dbReference type="PANTHER" id="PTHR15466:SF2">
    <property type="entry name" value="V-SET AND IMMUNOGLOBULIN DOMAIN-CONTAINING PROTEIN 4"/>
    <property type="match status" value="1"/>
</dbReference>
<dbReference type="EMBL" id="JAIPUX010000415">
    <property type="protein sequence ID" value="KAH0630889.1"/>
    <property type="molecule type" value="Genomic_DNA"/>
</dbReference>
<dbReference type="Proteomes" id="UP000826234">
    <property type="component" value="Unassembled WGS sequence"/>
</dbReference>
<keyword evidence="1" id="KW-0812">Transmembrane</keyword>
<dbReference type="InterPro" id="IPR007110">
    <property type="entry name" value="Ig-like_dom"/>
</dbReference>
<dbReference type="InterPro" id="IPR003598">
    <property type="entry name" value="Ig_sub2"/>
</dbReference>
<dbReference type="InterPro" id="IPR003599">
    <property type="entry name" value="Ig_sub"/>
</dbReference>
<dbReference type="PROSITE" id="PS50835">
    <property type="entry name" value="IG_LIKE"/>
    <property type="match status" value="2"/>
</dbReference>
<feature type="signal peptide" evidence="2">
    <location>
        <begin position="1"/>
        <end position="18"/>
    </location>
</feature>
<dbReference type="InterPro" id="IPR036179">
    <property type="entry name" value="Ig-like_dom_sf"/>
</dbReference>
<dbReference type="SMART" id="SM00409">
    <property type="entry name" value="IG"/>
    <property type="match status" value="2"/>
</dbReference>
<reference evidence="4 5" key="1">
    <citation type="journal article" date="2022" name="Gigascience">
        <title>A chromosome-level genome assembly and annotation of the desert horned lizard, Phrynosoma platyrhinos, provides insight into chromosomal rearrangements among reptiles.</title>
        <authorList>
            <person name="Koochekian N."/>
            <person name="Ascanio A."/>
            <person name="Farleigh K."/>
            <person name="Card D.C."/>
            <person name="Schield D.R."/>
            <person name="Castoe T.A."/>
            <person name="Jezkova T."/>
        </authorList>
    </citation>
    <scope>NUCLEOTIDE SEQUENCE [LARGE SCALE GENOMIC DNA]</scope>
    <source>
        <strain evidence="4">NK-2021</strain>
    </source>
</reference>
<name>A0ABQ7TMZ6_PHRPL</name>
<dbReference type="InterPro" id="IPR013106">
    <property type="entry name" value="Ig_V-set"/>
</dbReference>
<evidence type="ECO:0000256" key="1">
    <source>
        <dbReference type="SAM" id="Phobius"/>
    </source>
</evidence>
<keyword evidence="1" id="KW-0472">Membrane</keyword>
<dbReference type="InterPro" id="IPR039939">
    <property type="entry name" value="VSIG4"/>
</dbReference>
<gene>
    <name evidence="4" type="ORF">JD844_004217</name>
</gene>
<evidence type="ECO:0000256" key="2">
    <source>
        <dbReference type="SAM" id="SignalP"/>
    </source>
</evidence>
<organism evidence="4 5">
    <name type="scientific">Phrynosoma platyrhinos</name>
    <name type="common">Desert horned lizard</name>
    <dbReference type="NCBI Taxonomy" id="52577"/>
    <lineage>
        <taxon>Eukaryota</taxon>
        <taxon>Metazoa</taxon>
        <taxon>Chordata</taxon>
        <taxon>Craniata</taxon>
        <taxon>Vertebrata</taxon>
        <taxon>Euteleostomi</taxon>
        <taxon>Lepidosauria</taxon>
        <taxon>Squamata</taxon>
        <taxon>Bifurcata</taxon>
        <taxon>Unidentata</taxon>
        <taxon>Episquamata</taxon>
        <taxon>Toxicofera</taxon>
        <taxon>Iguania</taxon>
        <taxon>Phrynosomatidae</taxon>
        <taxon>Phrynosomatinae</taxon>
        <taxon>Phrynosoma</taxon>
    </lineage>
</organism>
<dbReference type="SMART" id="SM00406">
    <property type="entry name" value="IGv"/>
    <property type="match status" value="1"/>
</dbReference>
<keyword evidence="5" id="KW-1185">Reference proteome</keyword>
<feature type="chain" id="PRO_5047127018" description="Ig-like domain-containing protein" evidence="2">
    <location>
        <begin position="19"/>
        <end position="414"/>
    </location>
</feature>
<accession>A0ABQ7TMZ6</accession>
<keyword evidence="2" id="KW-0732">Signal</keyword>
<dbReference type="InterPro" id="IPR013783">
    <property type="entry name" value="Ig-like_fold"/>
</dbReference>
<evidence type="ECO:0000259" key="3">
    <source>
        <dbReference type="PROSITE" id="PS50835"/>
    </source>
</evidence>
<dbReference type="SUPFAM" id="SSF48726">
    <property type="entry name" value="Immunoglobulin"/>
    <property type="match status" value="2"/>
</dbReference>
<dbReference type="Gene3D" id="2.60.40.10">
    <property type="entry name" value="Immunoglobulins"/>
    <property type="match status" value="2"/>
</dbReference>
<evidence type="ECO:0000313" key="4">
    <source>
        <dbReference type="EMBL" id="KAH0630889.1"/>
    </source>
</evidence>
<sequence length="414" mass="45472">MEMLPGLGLLMLVTTISGKGVLDLSGKQVVNGTWRASVTLPCVYEPLDGFKESGVAWKCSLQDHGIRTLFHRDESSEDQTLLTAFKGRVSVQRQPPGDVSLQIKGLDMTDTGIYTCSVTWEARNKSRINKERVISLKVVKVPVSKPVIQSSNGASPILSEGARTSLTCLAHGSPPIRYQWFKEGAGSNGQIMSNGAVLTFDHLKRSDTGRYYCVVRNRVRPRTEQSDALQLTVEEGSTELNTLHPSMKVHTTTTQPPTLWPGLQAHTTAGQETTSVEKKFKARTAAGPVTPRKTTTEKGPRKAALPLHIIILIAVLCAVLVLAILSVAFCRRRSKSDHTYEVTYNNNAMNITTGGASPGTCEDTYEEPNRRVDNAYSEEPTKGPEYVAMDTKPDNEYELLVSKMESEYEVTNAK</sequence>
<dbReference type="PANTHER" id="PTHR15466">
    <property type="entry name" value="V-SET AND IMMUNOGLOBULIN DOMAIN CONTAINING 4"/>
    <property type="match status" value="1"/>
</dbReference>
<dbReference type="Pfam" id="PF07686">
    <property type="entry name" value="V-set"/>
    <property type="match status" value="1"/>
</dbReference>
<evidence type="ECO:0000313" key="5">
    <source>
        <dbReference type="Proteomes" id="UP000826234"/>
    </source>
</evidence>
<feature type="domain" description="Ig-like" evidence="3">
    <location>
        <begin position="146"/>
        <end position="232"/>
    </location>
</feature>
<feature type="transmembrane region" description="Helical" evidence="1">
    <location>
        <begin position="305"/>
        <end position="330"/>
    </location>
</feature>